<evidence type="ECO:0000256" key="1">
    <source>
        <dbReference type="ARBA" id="ARBA00022670"/>
    </source>
</evidence>
<keyword evidence="2" id="KW-0479">Metal-binding</keyword>
<dbReference type="EMBL" id="KY913898">
    <property type="protein sequence ID" value="ASD48906.1"/>
    <property type="molecule type" value="Genomic_DNA"/>
</dbReference>
<organism evidence="7">
    <name type="scientific">Klebsiella oxytoca</name>
    <dbReference type="NCBI Taxonomy" id="571"/>
    <lineage>
        <taxon>Bacteria</taxon>
        <taxon>Pseudomonadati</taxon>
        <taxon>Pseudomonadota</taxon>
        <taxon>Gammaproteobacteria</taxon>
        <taxon>Enterobacterales</taxon>
        <taxon>Enterobacteriaceae</taxon>
        <taxon>Klebsiella/Raoultella group</taxon>
        <taxon>Klebsiella</taxon>
    </lineage>
</organism>
<dbReference type="Gene3D" id="3.40.140.10">
    <property type="entry name" value="Cytidine Deaminase, domain 2"/>
    <property type="match status" value="1"/>
</dbReference>
<evidence type="ECO:0000256" key="4">
    <source>
        <dbReference type="ARBA" id="ARBA00022833"/>
    </source>
</evidence>
<protein>
    <recommendedName>
        <fullName evidence="6">JAB domain-containing protein</fullName>
    </recommendedName>
</protein>
<keyword evidence="5" id="KW-0482">Metalloprotease</keyword>
<keyword evidence="7" id="KW-0614">Plasmid</keyword>
<proteinExistence type="predicted"/>
<sequence>MLNLILPAEQQAVIMDALSKAGRREIGGVLMGEHIGPNEFIVREMTVHRCGAFAYFVRRLDEAISGFSKFFNETGHNYQIFNYIGEWHSHPSFEPYPSSKDDRSMLQIVQDKKVGANFAVLVIVKSGSKGELIITAHTYLPNGTKSESEITLL</sequence>
<accession>A0A1Z3MM70</accession>
<name>A0A1Z3MM70_KLEOX</name>
<dbReference type="GO" id="GO:0006508">
    <property type="term" value="P:proteolysis"/>
    <property type="evidence" value="ECO:0007669"/>
    <property type="project" value="UniProtKB-KW"/>
</dbReference>
<geneLocation type="plasmid" evidence="7">
    <name>p2-OXA</name>
</geneLocation>
<feature type="domain" description="JAB" evidence="6">
    <location>
        <begin position="8"/>
        <end position="126"/>
    </location>
</feature>
<evidence type="ECO:0000313" key="7">
    <source>
        <dbReference type="EMBL" id="ASD48906.1"/>
    </source>
</evidence>
<keyword evidence="1" id="KW-0645">Protease</keyword>
<dbReference type="GO" id="GO:0046872">
    <property type="term" value="F:metal ion binding"/>
    <property type="evidence" value="ECO:0007669"/>
    <property type="project" value="UniProtKB-KW"/>
</dbReference>
<dbReference type="GO" id="GO:0008237">
    <property type="term" value="F:metallopeptidase activity"/>
    <property type="evidence" value="ECO:0007669"/>
    <property type="project" value="UniProtKB-KW"/>
</dbReference>
<reference evidence="7" key="1">
    <citation type="submission" date="2017-04" db="EMBL/GenBank/DDBJ databases">
        <title>First report of Klebsiella oxytoca strain simultaneously producing NDM-1, IMP-4 and KPC-2 carbapenemases.</title>
        <authorList>
            <person name="Wang J."/>
            <person name="Li J."/>
            <person name="Yuan M."/>
            <person name="Chen H."/>
            <person name="Jia Y."/>
            <person name="Zhu X."/>
            <person name="Bai L."/>
            <person name="Bai X."/>
            <person name="Fanning S."/>
        </authorList>
    </citation>
    <scope>NUCLEOTIDE SEQUENCE</scope>
    <source>
        <strain evidence="7">PKOX3</strain>
        <plasmid evidence="7">p2-OXA</plasmid>
    </source>
</reference>
<keyword evidence="4" id="KW-0862">Zinc</keyword>
<dbReference type="SUPFAM" id="SSF102712">
    <property type="entry name" value="JAB1/MPN domain"/>
    <property type="match status" value="1"/>
</dbReference>
<dbReference type="InterPro" id="IPR028090">
    <property type="entry name" value="JAB_dom_prok"/>
</dbReference>
<dbReference type="Pfam" id="PF14464">
    <property type="entry name" value="Prok-JAB"/>
    <property type="match status" value="1"/>
</dbReference>
<evidence type="ECO:0000259" key="6">
    <source>
        <dbReference type="Pfam" id="PF14464"/>
    </source>
</evidence>
<keyword evidence="3" id="KW-0378">Hydrolase</keyword>
<evidence type="ECO:0000256" key="2">
    <source>
        <dbReference type="ARBA" id="ARBA00022723"/>
    </source>
</evidence>
<evidence type="ECO:0000256" key="3">
    <source>
        <dbReference type="ARBA" id="ARBA00022801"/>
    </source>
</evidence>
<dbReference type="AlphaFoldDB" id="A0A1Z3MM70"/>
<evidence type="ECO:0000256" key="5">
    <source>
        <dbReference type="ARBA" id="ARBA00023049"/>
    </source>
</evidence>